<dbReference type="Proteomes" id="UP000029391">
    <property type="component" value="Unassembled WGS sequence"/>
</dbReference>
<name>A0A091BEP9_9GAMM</name>
<evidence type="ECO:0000256" key="2">
    <source>
        <dbReference type="SAM" id="MobiDB-lite"/>
    </source>
</evidence>
<protein>
    <submittedName>
        <fullName evidence="3">Uncharacterized protein</fullName>
    </submittedName>
</protein>
<feature type="coiled-coil region" evidence="1">
    <location>
        <begin position="512"/>
        <end position="609"/>
    </location>
</feature>
<dbReference type="eggNOG" id="COG1216">
    <property type="taxonomic scope" value="Bacteria"/>
</dbReference>
<evidence type="ECO:0000256" key="1">
    <source>
        <dbReference type="SAM" id="Coils"/>
    </source>
</evidence>
<evidence type="ECO:0000313" key="4">
    <source>
        <dbReference type="Proteomes" id="UP000029391"/>
    </source>
</evidence>
<evidence type="ECO:0000313" key="3">
    <source>
        <dbReference type="EMBL" id="KFN50221.1"/>
    </source>
</evidence>
<feature type="coiled-coil region" evidence="1">
    <location>
        <begin position="257"/>
        <end position="448"/>
    </location>
</feature>
<feature type="region of interest" description="Disordered" evidence="2">
    <location>
        <begin position="743"/>
        <end position="765"/>
    </location>
</feature>
<sequence length="936" mass="101417">MRELQPSSATPSLQPIALRSMFWRPDYLVASDWLEHLPVAFWLVEALQPRVLVEVAVPGSPSYFAFCQAVERLALDTRCFTVLPPAAGEGAPAADPAAIDAFHDHNDARYAGFSRLLDGDFDEALARFGDGTVDLLHLDLRAGYGALVELMAAWRPKLSSAAVLVLHRTHDRGRRSGAHRLLADLGGEHPVFEFSAGEGLAVVGLGADHGPMLERLFAAADDDIARRSVHEVFSRLGRACVDGFHARSSQQRARTLMRDLEDRQRRLDEASTALERHLAELRAREDELAQARMGLQLQGERQAIERAGQEARLQLLQEARDELRQQLQQAQARVDGLTGERAEALRDAAAETADLRARLDAAIARIAELEAERETLQARARETVADPAVAAERDSLREALTALRAERDAARAESDALSADRDDMQAALAAAQAERDRARDALATAGDDLAARERALAEAQASLAARDAALADSRNQTARLAELIGERDAELVGLRGEAAQRQRQEGDRAAQLATLRAATDTLQAQYDDLAQELAQLRNERVDVDAELARVREALAAAASELDHLRGEQAASETELARLRSERAGFADELERLRGERARLDAELARLRDGDADRDGELAAVRAELSTHVAIAENRQRELGEWQQRADAFAAELEATREAHAAEIARLRSDGQTMIQRLAGSVKALREEQAAHAGDLAARDRTIAELQAQLAAQTAEQDRRAAETATLTRMLMDTEHRARQAQAGSQAADAARRHAEAEAAAQREQLQQREAHVAALEDELARLRGELLALRSGGAPGPSSGGGWLTAPLRAMVRPFRPGETPLASGFVEAASPATQAPVAASAEVGPAPALADDLAELRACELFDPDWYLTAYPDVAAAGVDPAEHYLRQGAAAGRDPGPGFATSAYLQANPEAARSGMNPLLHWARIGRHEGRAPR</sequence>
<dbReference type="OrthoDB" id="5123492at2"/>
<dbReference type="AlphaFoldDB" id="A0A091BEP9"/>
<dbReference type="STRING" id="1121013.GCA_000426365_01725"/>
<dbReference type="EMBL" id="AWXU01000021">
    <property type="protein sequence ID" value="KFN50221.1"/>
    <property type="molecule type" value="Genomic_DNA"/>
</dbReference>
<dbReference type="eggNOG" id="COG3754">
    <property type="taxonomic scope" value="Bacteria"/>
</dbReference>
<gene>
    <name evidence="3" type="ORF">P873_07640</name>
</gene>
<organism evidence="3 4">
    <name type="scientific">Arenimonas composti TR7-09 = DSM 18010</name>
    <dbReference type="NCBI Taxonomy" id="1121013"/>
    <lineage>
        <taxon>Bacteria</taxon>
        <taxon>Pseudomonadati</taxon>
        <taxon>Pseudomonadota</taxon>
        <taxon>Gammaproteobacteria</taxon>
        <taxon>Lysobacterales</taxon>
        <taxon>Lysobacteraceae</taxon>
        <taxon>Arenimonas</taxon>
    </lineage>
</organism>
<accession>A0A091BEP9</accession>
<dbReference type="PANTHER" id="PTHR23159">
    <property type="entry name" value="CENTROSOMAL PROTEIN 2"/>
    <property type="match status" value="1"/>
</dbReference>
<keyword evidence="1" id="KW-0175">Coiled coil</keyword>
<dbReference type="RefSeq" id="WP_051239787.1">
    <property type="nucleotide sequence ID" value="NZ_AUFF01000003.1"/>
</dbReference>
<reference evidence="3 4" key="1">
    <citation type="submission" date="2013-09" db="EMBL/GenBank/DDBJ databases">
        <title>Genome sequencing of Arenimonas composti.</title>
        <authorList>
            <person name="Chen F."/>
            <person name="Wang G."/>
        </authorList>
    </citation>
    <scope>NUCLEOTIDE SEQUENCE [LARGE SCALE GENOMIC DNA]</scope>
    <source>
        <strain evidence="3 4">TR7-09</strain>
    </source>
</reference>
<dbReference type="Gene3D" id="1.10.287.1490">
    <property type="match status" value="1"/>
</dbReference>
<comment type="caution">
    <text evidence="3">The sequence shown here is derived from an EMBL/GenBank/DDBJ whole genome shotgun (WGS) entry which is preliminary data.</text>
</comment>
<keyword evidence="4" id="KW-1185">Reference proteome</keyword>
<proteinExistence type="predicted"/>
<dbReference type="eggNOG" id="COG1196">
    <property type="taxonomic scope" value="Bacteria"/>
</dbReference>
<dbReference type="Pfam" id="PF13578">
    <property type="entry name" value="Methyltransf_24"/>
    <property type="match status" value="1"/>
</dbReference>
<dbReference type="PANTHER" id="PTHR23159:SF31">
    <property type="entry name" value="CENTROSOME-ASSOCIATED PROTEIN CEP250 ISOFORM X1"/>
    <property type="match status" value="1"/>
</dbReference>